<dbReference type="AlphaFoldDB" id="A0A068RKQ9"/>
<feature type="compositionally biased region" description="Basic residues" evidence="1">
    <location>
        <begin position="267"/>
        <end position="276"/>
    </location>
</feature>
<dbReference type="EMBL" id="CBTN010000006">
    <property type="protein sequence ID" value="CDH50237.1"/>
    <property type="molecule type" value="Genomic_DNA"/>
</dbReference>
<dbReference type="VEuPathDB" id="FungiDB:LCOR_01956.1"/>
<reference evidence="2" key="1">
    <citation type="submission" date="2013-08" db="EMBL/GenBank/DDBJ databases">
        <title>Gene expansion shapes genome architecture in the human pathogen Lichtheimia corymbifera: an evolutionary genomics analysis in the ancient terrestrial Mucorales (Mucoromycotina).</title>
        <authorList>
            <person name="Schwartze V.U."/>
            <person name="Winter S."/>
            <person name="Shelest E."/>
            <person name="Marcet-Houben M."/>
            <person name="Horn F."/>
            <person name="Wehner S."/>
            <person name="Hoffmann K."/>
            <person name="Riege K."/>
            <person name="Sammeth M."/>
            <person name="Nowrousian M."/>
            <person name="Valiante V."/>
            <person name="Linde J."/>
            <person name="Jacobsen I.D."/>
            <person name="Marz M."/>
            <person name="Brakhage A.A."/>
            <person name="Gabaldon T."/>
            <person name="Bocker S."/>
            <person name="Voigt K."/>
        </authorList>
    </citation>
    <scope>NUCLEOTIDE SEQUENCE [LARGE SCALE GENOMIC DNA]</scope>
    <source>
        <strain evidence="2">FSU 9682</strain>
    </source>
</reference>
<feature type="region of interest" description="Disordered" evidence="1">
    <location>
        <begin position="317"/>
        <end position="368"/>
    </location>
</feature>
<dbReference type="OrthoDB" id="5380370at2759"/>
<organism evidence="2 3">
    <name type="scientific">Lichtheimia corymbifera JMRC:FSU:9682</name>
    <dbReference type="NCBI Taxonomy" id="1263082"/>
    <lineage>
        <taxon>Eukaryota</taxon>
        <taxon>Fungi</taxon>
        <taxon>Fungi incertae sedis</taxon>
        <taxon>Mucoromycota</taxon>
        <taxon>Mucoromycotina</taxon>
        <taxon>Mucoromycetes</taxon>
        <taxon>Mucorales</taxon>
        <taxon>Lichtheimiaceae</taxon>
        <taxon>Lichtheimia</taxon>
    </lineage>
</organism>
<protein>
    <submittedName>
        <fullName evidence="2">Uncharacterized protein</fullName>
    </submittedName>
</protein>
<evidence type="ECO:0000313" key="2">
    <source>
        <dbReference type="EMBL" id="CDH50237.1"/>
    </source>
</evidence>
<sequence length="368" mass="41191">MTQQQQQQHHTSSHIIRPSSIAPTRVFISPIPTINTTVVLENDIKKRFCCQHYYASTIVSEQEEVEEQEEEDEEDEEDDSTTMTTTTGGFSTHTESTMTTSPPISPPLSPSTSSRVSRLPRWIRQIGSMSNIKTPTNMPPWYEQEKEQKRLIDTCFRAAALYYEAPEVRQYLHKVTKRDRFDQMLLDGFPVMGNDGATDTGGVAGGARTMTLRLTLTPAHCRATDKEIYGKLSLSLPSSSSHSSTTTPPSCPQTYSLPPPLPATIVSHHHHHHRHPPSLPPFVAGAPNNRMAFSPAPDKLPNKINNITSLPAPPPLLVSTMTSPPHLSPTRRSSSLPSSHQRRRILYEQQQQWKHQSPPILVLPPRKK</sequence>
<dbReference type="STRING" id="1263082.A0A068RKQ9"/>
<evidence type="ECO:0000256" key="1">
    <source>
        <dbReference type="SAM" id="MobiDB-lite"/>
    </source>
</evidence>
<feature type="region of interest" description="Disordered" evidence="1">
    <location>
        <begin position="60"/>
        <end position="117"/>
    </location>
</feature>
<feature type="compositionally biased region" description="Low complexity" evidence="1">
    <location>
        <begin position="81"/>
        <end position="102"/>
    </location>
</feature>
<dbReference type="Proteomes" id="UP000027586">
    <property type="component" value="Unassembled WGS sequence"/>
</dbReference>
<evidence type="ECO:0000313" key="3">
    <source>
        <dbReference type="Proteomes" id="UP000027586"/>
    </source>
</evidence>
<feature type="compositionally biased region" description="Acidic residues" evidence="1">
    <location>
        <begin position="61"/>
        <end position="80"/>
    </location>
</feature>
<feature type="compositionally biased region" description="Low complexity" evidence="1">
    <location>
        <begin position="322"/>
        <end position="339"/>
    </location>
</feature>
<keyword evidence="3" id="KW-1185">Reference proteome</keyword>
<comment type="caution">
    <text evidence="2">The sequence shown here is derived from an EMBL/GenBank/DDBJ whole genome shotgun (WGS) entry which is preliminary data.</text>
</comment>
<feature type="region of interest" description="Disordered" evidence="1">
    <location>
        <begin position="235"/>
        <end position="298"/>
    </location>
</feature>
<feature type="compositionally biased region" description="Low complexity" evidence="1">
    <location>
        <begin position="235"/>
        <end position="248"/>
    </location>
</feature>
<proteinExistence type="predicted"/>
<name>A0A068RKQ9_9FUNG</name>
<gene>
    <name evidence="2" type="ORF">LCOR_01956.1</name>
</gene>
<accession>A0A068RKQ9</accession>